<proteinExistence type="predicted"/>
<keyword evidence="2" id="KW-1185">Reference proteome</keyword>
<dbReference type="Proteomes" id="UP001341281">
    <property type="component" value="Chromosome 02"/>
</dbReference>
<protein>
    <submittedName>
        <fullName evidence="1">Uncharacterized protein</fullName>
    </submittedName>
</protein>
<evidence type="ECO:0000313" key="2">
    <source>
        <dbReference type="Proteomes" id="UP001341281"/>
    </source>
</evidence>
<accession>A0AAQ3STQ6</accession>
<name>A0AAQ3STQ6_PASNO</name>
<dbReference type="EMBL" id="CP144746">
    <property type="protein sequence ID" value="WVZ60600.1"/>
    <property type="molecule type" value="Genomic_DNA"/>
</dbReference>
<organism evidence="1 2">
    <name type="scientific">Paspalum notatum var. saurae</name>
    <dbReference type="NCBI Taxonomy" id="547442"/>
    <lineage>
        <taxon>Eukaryota</taxon>
        <taxon>Viridiplantae</taxon>
        <taxon>Streptophyta</taxon>
        <taxon>Embryophyta</taxon>
        <taxon>Tracheophyta</taxon>
        <taxon>Spermatophyta</taxon>
        <taxon>Magnoliopsida</taxon>
        <taxon>Liliopsida</taxon>
        <taxon>Poales</taxon>
        <taxon>Poaceae</taxon>
        <taxon>PACMAD clade</taxon>
        <taxon>Panicoideae</taxon>
        <taxon>Andropogonodae</taxon>
        <taxon>Paspaleae</taxon>
        <taxon>Paspalinae</taxon>
        <taxon>Paspalum</taxon>
    </lineage>
</organism>
<dbReference type="AlphaFoldDB" id="A0AAQ3STQ6"/>
<sequence length="80" mass="9369">MPAKPEEVLPCLPNLNRGPRMVAKYFHVSVLMFVVLVIEKWPPDFSGVGNEFELHVSALMFMVLVIEKWPPDFKWGWQWI</sequence>
<evidence type="ECO:0000313" key="1">
    <source>
        <dbReference type="EMBL" id="WVZ60600.1"/>
    </source>
</evidence>
<gene>
    <name evidence="1" type="ORF">U9M48_010597</name>
</gene>
<reference evidence="1 2" key="1">
    <citation type="submission" date="2024-02" db="EMBL/GenBank/DDBJ databases">
        <title>High-quality chromosome-scale genome assembly of Pensacola bahiagrass (Paspalum notatum Flugge var. saurae).</title>
        <authorList>
            <person name="Vega J.M."/>
            <person name="Podio M."/>
            <person name="Orjuela J."/>
            <person name="Siena L.A."/>
            <person name="Pessino S.C."/>
            <person name="Combes M.C."/>
            <person name="Mariac C."/>
            <person name="Albertini E."/>
            <person name="Pupilli F."/>
            <person name="Ortiz J.P.A."/>
            <person name="Leblanc O."/>
        </authorList>
    </citation>
    <scope>NUCLEOTIDE SEQUENCE [LARGE SCALE GENOMIC DNA]</scope>
    <source>
        <strain evidence="1">R1</strain>
        <tissue evidence="1">Leaf</tissue>
    </source>
</reference>